<dbReference type="AlphaFoldDB" id="A0AA40ANS2"/>
<organism evidence="1 2">
    <name type="scientific">Lasiosphaeris hirsuta</name>
    <dbReference type="NCBI Taxonomy" id="260670"/>
    <lineage>
        <taxon>Eukaryota</taxon>
        <taxon>Fungi</taxon>
        <taxon>Dikarya</taxon>
        <taxon>Ascomycota</taxon>
        <taxon>Pezizomycotina</taxon>
        <taxon>Sordariomycetes</taxon>
        <taxon>Sordariomycetidae</taxon>
        <taxon>Sordariales</taxon>
        <taxon>Lasiosphaeriaceae</taxon>
        <taxon>Lasiosphaeris</taxon>
    </lineage>
</organism>
<accession>A0AA40ANS2</accession>
<name>A0AA40ANS2_9PEZI</name>
<protein>
    <submittedName>
        <fullName evidence="1">Uncharacterized protein</fullName>
    </submittedName>
</protein>
<evidence type="ECO:0000313" key="1">
    <source>
        <dbReference type="EMBL" id="KAK0719222.1"/>
    </source>
</evidence>
<comment type="caution">
    <text evidence="1">The sequence shown here is derived from an EMBL/GenBank/DDBJ whole genome shotgun (WGS) entry which is preliminary data.</text>
</comment>
<keyword evidence="2" id="KW-1185">Reference proteome</keyword>
<sequence length="158" mass="16198">MSLTPPAATKACTILASRSHSAAATITALPAPSPALAFVATRLQQFGQHTEQLGDCLLNAPAVSPALLAAVERALPECESAVGAISVHAVGGTGDVNAFSDALAACSRMMIFAAQISTIGIEEEQKSWLEHDEARQLFSTVGDVSNQVLSSGGVLVLN</sequence>
<dbReference type="EMBL" id="JAUKUA010000003">
    <property type="protein sequence ID" value="KAK0719222.1"/>
    <property type="molecule type" value="Genomic_DNA"/>
</dbReference>
<dbReference type="Proteomes" id="UP001172102">
    <property type="component" value="Unassembled WGS sequence"/>
</dbReference>
<proteinExistence type="predicted"/>
<reference evidence="1" key="1">
    <citation type="submission" date="2023-06" db="EMBL/GenBank/DDBJ databases">
        <title>Genome-scale phylogeny and comparative genomics of the fungal order Sordariales.</title>
        <authorList>
            <consortium name="Lawrence Berkeley National Laboratory"/>
            <person name="Hensen N."/>
            <person name="Bonometti L."/>
            <person name="Westerberg I."/>
            <person name="Brannstrom I.O."/>
            <person name="Guillou S."/>
            <person name="Cros-Aarteil S."/>
            <person name="Calhoun S."/>
            <person name="Haridas S."/>
            <person name="Kuo A."/>
            <person name="Mondo S."/>
            <person name="Pangilinan J."/>
            <person name="Riley R."/>
            <person name="Labutti K."/>
            <person name="Andreopoulos B."/>
            <person name="Lipzen A."/>
            <person name="Chen C."/>
            <person name="Yanf M."/>
            <person name="Daum C."/>
            <person name="Ng V."/>
            <person name="Clum A."/>
            <person name="Steindorff A."/>
            <person name="Ohm R."/>
            <person name="Martin F."/>
            <person name="Silar P."/>
            <person name="Natvig D."/>
            <person name="Lalanne C."/>
            <person name="Gautier V."/>
            <person name="Ament-Velasquez S.L."/>
            <person name="Kruys A."/>
            <person name="Hutchinson M.I."/>
            <person name="Powell A.J."/>
            <person name="Barry K."/>
            <person name="Miller A.N."/>
            <person name="Grigoriev I.V."/>
            <person name="Debuchy R."/>
            <person name="Gladieux P."/>
            <person name="Thoren M.H."/>
            <person name="Johannesson H."/>
        </authorList>
    </citation>
    <scope>NUCLEOTIDE SEQUENCE</scope>
    <source>
        <strain evidence="1">SMH4607-1</strain>
    </source>
</reference>
<evidence type="ECO:0000313" key="2">
    <source>
        <dbReference type="Proteomes" id="UP001172102"/>
    </source>
</evidence>
<gene>
    <name evidence="1" type="ORF">B0H67DRAFT_551626</name>
</gene>